<dbReference type="InterPro" id="IPR001796">
    <property type="entry name" value="DHFR_dom"/>
</dbReference>
<dbReference type="PROSITE" id="PS51330">
    <property type="entry name" value="DHFR_2"/>
    <property type="match status" value="1"/>
</dbReference>
<dbReference type="UniPathway" id="UPA00077">
    <property type="reaction ID" value="UER00158"/>
</dbReference>
<dbReference type="EMBL" id="CDMW01000001">
    <property type="protein sequence ID" value="CEL90270.1"/>
    <property type="molecule type" value="Genomic_DNA"/>
</dbReference>
<dbReference type="CDD" id="cd00209">
    <property type="entry name" value="DHFR"/>
    <property type="match status" value="1"/>
</dbReference>
<gene>
    <name evidence="10" type="primary">dhfR</name>
    <name evidence="10" type="ORF">SSV_0970</name>
</gene>
<keyword evidence="4 7" id="KW-0554">One-carbon metabolism</keyword>
<dbReference type="PANTHER" id="PTHR48069:SF3">
    <property type="entry name" value="DIHYDROFOLATE REDUCTASE"/>
    <property type="match status" value="1"/>
</dbReference>
<sequence length="170" mass="19911">MTKKIIAIWAQAEDGLIGKDKVMPWHLPAELQHFKATTTGHAILMGRVTFDGLQRRVLPNRISLILSKDKNYQVDNENVLLFNNVEDVLEWYQKQDRNLYIIGGAQIIRAFEPYLEELIQTQISAKLEGDTYFPETFDWAPYQEVSSEFHAKDEKNPYDFTIKRYQRKDS</sequence>
<dbReference type="PROSITE" id="PS00075">
    <property type="entry name" value="DHFR_1"/>
    <property type="match status" value="1"/>
</dbReference>
<dbReference type="GO" id="GO:0004146">
    <property type="term" value="F:dihydrofolate reductase activity"/>
    <property type="evidence" value="ECO:0007669"/>
    <property type="project" value="UniProtKB-EC"/>
</dbReference>
<organism evidence="10 11">
    <name type="scientific">Streptococcus sanguinis</name>
    <dbReference type="NCBI Taxonomy" id="1305"/>
    <lineage>
        <taxon>Bacteria</taxon>
        <taxon>Bacillati</taxon>
        <taxon>Bacillota</taxon>
        <taxon>Bacilli</taxon>
        <taxon>Lactobacillales</taxon>
        <taxon>Streptococcaceae</taxon>
        <taxon>Streptococcus</taxon>
    </lineage>
</organism>
<evidence type="ECO:0000256" key="3">
    <source>
        <dbReference type="ARBA" id="ARBA00012856"/>
    </source>
</evidence>
<feature type="domain" description="DHFR" evidence="9">
    <location>
        <begin position="4"/>
        <end position="167"/>
    </location>
</feature>
<dbReference type="InterPro" id="IPR017925">
    <property type="entry name" value="DHFR_CS"/>
</dbReference>
<dbReference type="PANTHER" id="PTHR48069">
    <property type="entry name" value="DIHYDROFOLATE REDUCTASE"/>
    <property type="match status" value="1"/>
</dbReference>
<dbReference type="Gene3D" id="3.40.430.10">
    <property type="entry name" value="Dihydrofolate Reductase, subunit A"/>
    <property type="match status" value="1"/>
</dbReference>
<evidence type="ECO:0000256" key="4">
    <source>
        <dbReference type="ARBA" id="ARBA00022563"/>
    </source>
</evidence>
<dbReference type="AlphaFoldDB" id="A0A0B7GND8"/>
<evidence type="ECO:0000313" key="10">
    <source>
        <dbReference type="EMBL" id="CEL90270.1"/>
    </source>
</evidence>
<dbReference type="GO" id="GO:0005829">
    <property type="term" value="C:cytosol"/>
    <property type="evidence" value="ECO:0007669"/>
    <property type="project" value="TreeGrafter"/>
</dbReference>
<dbReference type="GO" id="GO:0046452">
    <property type="term" value="P:dihydrofolate metabolic process"/>
    <property type="evidence" value="ECO:0007669"/>
    <property type="project" value="TreeGrafter"/>
</dbReference>
<dbReference type="Proteomes" id="UP000183504">
    <property type="component" value="Unassembled WGS sequence"/>
</dbReference>
<evidence type="ECO:0000256" key="2">
    <source>
        <dbReference type="ARBA" id="ARBA00009539"/>
    </source>
</evidence>
<reference evidence="10 11" key="1">
    <citation type="submission" date="2015-01" db="EMBL/GenBank/DDBJ databases">
        <authorList>
            <person name="Pelicic Vladimir"/>
        </authorList>
    </citation>
    <scope>NUCLEOTIDE SEQUENCE [LARGE SCALE GENOMIC DNA]</scope>
    <source>
        <strain evidence="10 11">2908</strain>
    </source>
</reference>
<dbReference type="InterPro" id="IPR012259">
    <property type="entry name" value="DHFR"/>
</dbReference>
<dbReference type="PIRSF" id="PIRSF000194">
    <property type="entry name" value="DHFR"/>
    <property type="match status" value="1"/>
</dbReference>
<comment type="function">
    <text evidence="7">Key enzyme in folate metabolism. Catalyzes an essential reaction for de novo glycine and purine synthesis, and for DNA precursor synthesis.</text>
</comment>
<dbReference type="GO" id="GO:0046655">
    <property type="term" value="P:folic acid metabolic process"/>
    <property type="evidence" value="ECO:0007669"/>
    <property type="project" value="TreeGrafter"/>
</dbReference>
<dbReference type="GO" id="GO:0046654">
    <property type="term" value="P:tetrahydrofolate biosynthetic process"/>
    <property type="evidence" value="ECO:0007669"/>
    <property type="project" value="UniProtKB-UniPathway"/>
</dbReference>
<dbReference type="GO" id="GO:0006730">
    <property type="term" value="P:one-carbon metabolic process"/>
    <property type="evidence" value="ECO:0007669"/>
    <property type="project" value="UniProtKB-KW"/>
</dbReference>
<dbReference type="FunFam" id="3.40.430.10:FF:000009">
    <property type="entry name" value="Dihydrofolate reductase"/>
    <property type="match status" value="1"/>
</dbReference>
<evidence type="ECO:0000256" key="6">
    <source>
        <dbReference type="ARBA" id="ARBA00023002"/>
    </source>
</evidence>
<comment type="catalytic activity">
    <reaction evidence="7">
        <text>(6S)-5,6,7,8-tetrahydrofolate + NADP(+) = 7,8-dihydrofolate + NADPH + H(+)</text>
        <dbReference type="Rhea" id="RHEA:15009"/>
        <dbReference type="ChEBI" id="CHEBI:15378"/>
        <dbReference type="ChEBI" id="CHEBI:57451"/>
        <dbReference type="ChEBI" id="CHEBI:57453"/>
        <dbReference type="ChEBI" id="CHEBI:57783"/>
        <dbReference type="ChEBI" id="CHEBI:58349"/>
        <dbReference type="EC" id="1.5.1.3"/>
    </reaction>
</comment>
<dbReference type="InterPro" id="IPR024072">
    <property type="entry name" value="DHFR-like_dom_sf"/>
</dbReference>
<protein>
    <recommendedName>
        <fullName evidence="3 7">Dihydrofolate reductase</fullName>
        <ecNumber evidence="3 7">1.5.1.3</ecNumber>
    </recommendedName>
</protein>
<keyword evidence="6 7" id="KW-0560">Oxidoreductase</keyword>
<dbReference type="Pfam" id="PF00186">
    <property type="entry name" value="DHFR_1"/>
    <property type="match status" value="1"/>
</dbReference>
<proteinExistence type="inferred from homology"/>
<evidence type="ECO:0000259" key="9">
    <source>
        <dbReference type="PROSITE" id="PS51330"/>
    </source>
</evidence>
<accession>A0A0B7GND8</accession>
<comment type="similarity">
    <text evidence="2 7 8">Belongs to the dihydrofolate reductase family.</text>
</comment>
<dbReference type="GO" id="GO:0050661">
    <property type="term" value="F:NADP binding"/>
    <property type="evidence" value="ECO:0007669"/>
    <property type="project" value="InterPro"/>
</dbReference>
<dbReference type="PRINTS" id="PR00070">
    <property type="entry name" value="DHFR"/>
</dbReference>
<dbReference type="SUPFAM" id="SSF53597">
    <property type="entry name" value="Dihydrofolate reductase-like"/>
    <property type="match status" value="1"/>
</dbReference>
<evidence type="ECO:0000256" key="1">
    <source>
        <dbReference type="ARBA" id="ARBA00004903"/>
    </source>
</evidence>
<evidence type="ECO:0000256" key="8">
    <source>
        <dbReference type="RuleBase" id="RU004474"/>
    </source>
</evidence>
<keyword evidence="5 7" id="KW-0521">NADP</keyword>
<dbReference type="RefSeq" id="WP_072073921.1">
    <property type="nucleotide sequence ID" value="NZ_CDMW01000001.1"/>
</dbReference>
<evidence type="ECO:0000256" key="7">
    <source>
        <dbReference type="PIRNR" id="PIRNR000194"/>
    </source>
</evidence>
<evidence type="ECO:0000256" key="5">
    <source>
        <dbReference type="ARBA" id="ARBA00022857"/>
    </source>
</evidence>
<comment type="pathway">
    <text evidence="1 7">Cofactor biosynthesis; tetrahydrofolate biosynthesis; 5,6,7,8-tetrahydrofolate from 7,8-dihydrofolate: step 1/1.</text>
</comment>
<evidence type="ECO:0000313" key="11">
    <source>
        <dbReference type="Proteomes" id="UP000183504"/>
    </source>
</evidence>
<name>A0A0B7GND8_STRSA</name>
<dbReference type="EC" id="1.5.1.3" evidence="3 7"/>